<dbReference type="PRINTS" id="PR00368">
    <property type="entry name" value="FADPNR"/>
</dbReference>
<evidence type="ECO:0000313" key="3">
    <source>
        <dbReference type="EMBL" id="TDQ35449.1"/>
    </source>
</evidence>
<reference evidence="3 4" key="1">
    <citation type="submission" date="2019-03" db="EMBL/GenBank/DDBJ databases">
        <title>Genomic Encyclopedia of Type Strains, Phase IV (KMG-IV): sequencing the most valuable type-strain genomes for metagenomic binning, comparative biology and taxonomic classification.</title>
        <authorList>
            <person name="Goeker M."/>
        </authorList>
    </citation>
    <scope>NUCLEOTIDE SEQUENCE [LARGE SCALE GENOMIC DNA]</scope>
    <source>
        <strain evidence="3 4">DSM 28697</strain>
    </source>
</reference>
<dbReference type="GO" id="GO:0016491">
    <property type="term" value="F:oxidoreductase activity"/>
    <property type="evidence" value="ECO:0007669"/>
    <property type="project" value="UniProtKB-KW"/>
</dbReference>
<dbReference type="InterPro" id="IPR036188">
    <property type="entry name" value="FAD/NAD-bd_sf"/>
</dbReference>
<dbReference type="Gene3D" id="3.50.50.60">
    <property type="entry name" value="FAD/NAD(P)-binding domain"/>
    <property type="match status" value="4"/>
</dbReference>
<evidence type="ECO:0000313" key="4">
    <source>
        <dbReference type="Proteomes" id="UP000295632"/>
    </source>
</evidence>
<keyword evidence="1" id="KW-0560">Oxidoreductase</keyword>
<dbReference type="AlphaFoldDB" id="A0A4R6TR35"/>
<comment type="caution">
    <text evidence="3">The sequence shown here is derived from an EMBL/GenBank/DDBJ whole genome shotgun (WGS) entry which is preliminary data.</text>
</comment>
<name>A0A4R6TR35_9BACI</name>
<sequence length="410" mass="44957">MDVLIIGAGPAGLSASIELASEGIQVGVVDEYPKPGGRLLGQLYEEKKNSWWDGQKEAEKLTQQAEALGVHFYIGVSVHHMTYHGERWYVHTSNGTFSAKALLIATGATERSLPVPGWTLPGVMTIGAAQVMTNVHHVRPGQRGAILGLNALSFAIARELTLCGIDIEGFYVAPPHPLSMEESNPKAIFERLLQMAHLAPSPLLRLGGIFAKRSNVIKHYAFQWYPSKGMSVFKIPVHVKQCITEITGENEVQAIKVCRLTANGDILPHSERIVDVDFVCIAGGLSPLNELIALTPCPVQHVDALGGFIPDHFEDMSTPVRDLYVAGNCTGIESAKVAKAQGTVAGRAILKHSFSHSMDDSLSSAMHEVREQRKNALLQFHHGIEQAREEFYKQMEAKKQHQKERLDEPV</sequence>
<dbReference type="InterPro" id="IPR023753">
    <property type="entry name" value="FAD/NAD-binding_dom"/>
</dbReference>
<keyword evidence="4" id="KW-1185">Reference proteome</keyword>
<gene>
    <name evidence="3" type="ORF">EV213_12167</name>
</gene>
<dbReference type="RefSeq" id="WP_133581924.1">
    <property type="nucleotide sequence ID" value="NZ_SNYJ01000021.1"/>
</dbReference>
<accession>A0A4R6TR35</accession>
<proteinExistence type="predicted"/>
<organism evidence="3 4">
    <name type="scientific">Aureibacillus halotolerans</name>
    <dbReference type="NCBI Taxonomy" id="1508390"/>
    <lineage>
        <taxon>Bacteria</taxon>
        <taxon>Bacillati</taxon>
        <taxon>Bacillota</taxon>
        <taxon>Bacilli</taxon>
        <taxon>Bacillales</taxon>
        <taxon>Bacillaceae</taxon>
        <taxon>Aureibacillus</taxon>
    </lineage>
</organism>
<dbReference type="InterPro" id="IPR051691">
    <property type="entry name" value="Metab_Enz_Cyan_OpOx_G3PDH"/>
</dbReference>
<dbReference type="EMBL" id="SNYJ01000021">
    <property type="protein sequence ID" value="TDQ35449.1"/>
    <property type="molecule type" value="Genomic_DNA"/>
</dbReference>
<dbReference type="PANTHER" id="PTHR42949:SF3">
    <property type="entry name" value="ANAEROBIC GLYCEROL-3-PHOSPHATE DEHYDROGENASE SUBUNIT B"/>
    <property type="match status" value="1"/>
</dbReference>
<dbReference type="SUPFAM" id="SSF51905">
    <property type="entry name" value="FAD/NAD(P)-binding domain"/>
    <property type="match status" value="1"/>
</dbReference>
<dbReference type="OrthoDB" id="9776839at2"/>
<dbReference type="Proteomes" id="UP000295632">
    <property type="component" value="Unassembled WGS sequence"/>
</dbReference>
<dbReference type="PANTHER" id="PTHR42949">
    <property type="entry name" value="ANAEROBIC GLYCEROL-3-PHOSPHATE DEHYDROGENASE SUBUNIT B"/>
    <property type="match status" value="1"/>
</dbReference>
<dbReference type="Pfam" id="PF07992">
    <property type="entry name" value="Pyr_redox_2"/>
    <property type="match status" value="1"/>
</dbReference>
<dbReference type="PRINTS" id="PR00469">
    <property type="entry name" value="PNDRDTASEII"/>
</dbReference>
<evidence type="ECO:0000259" key="2">
    <source>
        <dbReference type="Pfam" id="PF07992"/>
    </source>
</evidence>
<feature type="domain" description="FAD/NAD(P)-binding" evidence="2">
    <location>
        <begin position="1"/>
        <end position="120"/>
    </location>
</feature>
<evidence type="ECO:0000256" key="1">
    <source>
        <dbReference type="ARBA" id="ARBA00023002"/>
    </source>
</evidence>
<protein>
    <submittedName>
        <fullName evidence="3">Sarcosine oxidase subunit alpha</fullName>
    </submittedName>
</protein>